<accession>A0ABD2ESM4</accession>
<dbReference type="Pfam" id="PF00061">
    <property type="entry name" value="Lipocalin"/>
    <property type="match status" value="1"/>
</dbReference>
<evidence type="ECO:0000256" key="3">
    <source>
        <dbReference type="ARBA" id="ARBA00022525"/>
    </source>
</evidence>
<dbReference type="InterPro" id="IPR000566">
    <property type="entry name" value="Lipocln_cytosolic_FA-bd_dom"/>
</dbReference>
<comment type="caution">
    <text evidence="6">The sequence shown here is derived from an EMBL/GenBank/DDBJ whole genome shotgun (WGS) entry which is preliminary data.</text>
</comment>
<dbReference type="GO" id="GO:0005576">
    <property type="term" value="C:extracellular region"/>
    <property type="evidence" value="ECO:0007669"/>
    <property type="project" value="UniProtKB-SubCell"/>
</dbReference>
<dbReference type="PRINTS" id="PR01175">
    <property type="entry name" value="VNEBNERGLAND"/>
</dbReference>
<sequence length="68" mass="7873">MSGTWYVRAVVTDKDLSEERRPRKVSLVTVTALEGGDMEVTITFMKEDQCHQRKIPMQRTDEPGKYRA</sequence>
<evidence type="ECO:0000256" key="2">
    <source>
        <dbReference type="ARBA" id="ARBA00006889"/>
    </source>
</evidence>
<gene>
    <name evidence="6" type="ORF">WCI35_010992</name>
</gene>
<proteinExistence type="inferred from homology"/>
<dbReference type="Proteomes" id="UP001610411">
    <property type="component" value="Unassembled WGS sequence"/>
</dbReference>
<organism evidence="6 7">
    <name type="scientific">Daubentonia madagascariensis</name>
    <name type="common">Aye-aye</name>
    <name type="synonym">Sciurus madagascariensis</name>
    <dbReference type="NCBI Taxonomy" id="31869"/>
    <lineage>
        <taxon>Eukaryota</taxon>
        <taxon>Metazoa</taxon>
        <taxon>Chordata</taxon>
        <taxon>Craniata</taxon>
        <taxon>Vertebrata</taxon>
        <taxon>Euteleostomi</taxon>
        <taxon>Mammalia</taxon>
        <taxon>Eutheria</taxon>
        <taxon>Euarchontoglires</taxon>
        <taxon>Primates</taxon>
        <taxon>Strepsirrhini</taxon>
        <taxon>Chiromyiformes</taxon>
        <taxon>Daubentoniidae</taxon>
        <taxon>Daubentonia</taxon>
    </lineage>
</organism>
<dbReference type="SUPFAM" id="SSF50814">
    <property type="entry name" value="Lipocalins"/>
    <property type="match status" value="1"/>
</dbReference>
<keyword evidence="4" id="KW-0732">Signal</keyword>
<dbReference type="InterPro" id="IPR002345">
    <property type="entry name" value="Lipocalin"/>
</dbReference>
<dbReference type="EMBL" id="JBFSEQ010000003">
    <property type="protein sequence ID" value="KAL2782252.1"/>
    <property type="molecule type" value="Genomic_DNA"/>
</dbReference>
<feature type="non-terminal residue" evidence="6">
    <location>
        <position position="68"/>
    </location>
</feature>
<dbReference type="PANTHER" id="PTHR11430">
    <property type="entry name" value="LIPOCALIN"/>
    <property type="match status" value="1"/>
</dbReference>
<keyword evidence="3" id="KW-0964">Secreted</keyword>
<dbReference type="AlphaFoldDB" id="A0ABD2ESM4"/>
<reference evidence="6 7" key="1">
    <citation type="journal article" date="2024" name="G3 (Bethesda)">
        <title>A hybrid genome assembly of the endangered aye-aye (Daubentonia madagascariensis).</title>
        <authorList>
            <person name="Versoza C.J."/>
            <person name="Pfeifer S.P."/>
        </authorList>
    </citation>
    <scope>NUCLEOTIDE SEQUENCE [LARGE SCALE GENOMIC DNA]</scope>
    <source>
        <strain evidence="6">6821</strain>
    </source>
</reference>
<evidence type="ECO:0000256" key="4">
    <source>
        <dbReference type="ARBA" id="ARBA00022729"/>
    </source>
</evidence>
<dbReference type="PANTHER" id="PTHR11430:SF129">
    <property type="entry name" value="ODORANT-BINDING PROTEIN 2A-RELATED"/>
    <property type="match status" value="1"/>
</dbReference>
<evidence type="ECO:0000313" key="6">
    <source>
        <dbReference type="EMBL" id="KAL2782252.1"/>
    </source>
</evidence>
<evidence type="ECO:0000256" key="1">
    <source>
        <dbReference type="ARBA" id="ARBA00004613"/>
    </source>
</evidence>
<feature type="domain" description="Lipocalin/cytosolic fatty-acid binding" evidence="5">
    <location>
        <begin position="2"/>
        <end position="67"/>
    </location>
</feature>
<comment type="subcellular location">
    <subcellularLocation>
        <location evidence="1">Secreted</location>
    </subcellularLocation>
</comment>
<dbReference type="InterPro" id="IPR012674">
    <property type="entry name" value="Calycin"/>
</dbReference>
<dbReference type="Gene3D" id="2.40.128.20">
    <property type="match status" value="1"/>
</dbReference>
<name>A0ABD2ESM4_DAUMA</name>
<protein>
    <submittedName>
        <fullName evidence="6">Odorant-binding protein 2b</fullName>
    </submittedName>
</protein>
<keyword evidence="7" id="KW-1185">Reference proteome</keyword>
<comment type="similarity">
    <text evidence="2">Belongs to the calycin superfamily. Lipocalin family.</text>
</comment>
<evidence type="ECO:0000313" key="7">
    <source>
        <dbReference type="Proteomes" id="UP001610411"/>
    </source>
</evidence>
<dbReference type="InterPro" id="IPR002450">
    <property type="entry name" value="von_Ebner_gland"/>
</dbReference>
<evidence type="ECO:0000259" key="5">
    <source>
        <dbReference type="Pfam" id="PF00061"/>
    </source>
</evidence>